<dbReference type="PANTHER" id="PTHR24373:SF275">
    <property type="entry name" value="TIR DOMAIN-CONTAINING PROTEIN"/>
    <property type="match status" value="1"/>
</dbReference>
<dbReference type="Proteomes" id="UP000314294">
    <property type="component" value="Unassembled WGS sequence"/>
</dbReference>
<name>A0A4Z2HHC0_9TELE</name>
<dbReference type="SMART" id="SM00369">
    <property type="entry name" value="LRR_TYP"/>
    <property type="match status" value="2"/>
</dbReference>
<evidence type="ECO:0000256" key="2">
    <source>
        <dbReference type="ARBA" id="ARBA00022729"/>
    </source>
</evidence>
<sequence>MRLWVVLVSSCVAAAWAGCHRNRDKDHRWRENCTALGFGDVPPGFEPTTQVMLFPRNRFSSLSWSSFQIFTEIYELDFTGNEIVEVTPSPTPILPTLSVLRLGWNRLKSLPAGSFSACPALTEVYLDHNAVDSLSGHAFSGLSKLEVRLLVRWDPSLRARKDSR</sequence>
<reference evidence="5 6" key="1">
    <citation type="submission" date="2019-03" db="EMBL/GenBank/DDBJ databases">
        <title>First draft genome of Liparis tanakae, snailfish: a comprehensive survey of snailfish specific genes.</title>
        <authorList>
            <person name="Kim W."/>
            <person name="Song I."/>
            <person name="Jeong J.-H."/>
            <person name="Kim D."/>
            <person name="Kim S."/>
            <person name="Ryu S."/>
            <person name="Song J.Y."/>
            <person name="Lee S.K."/>
        </authorList>
    </citation>
    <scope>NUCLEOTIDE SEQUENCE [LARGE SCALE GENOMIC DNA]</scope>
    <source>
        <tissue evidence="5">Muscle</tissue>
    </source>
</reference>
<dbReference type="Gene3D" id="3.80.10.10">
    <property type="entry name" value="Ribonuclease Inhibitor"/>
    <property type="match status" value="1"/>
</dbReference>
<keyword evidence="2 4" id="KW-0732">Signal</keyword>
<proteinExistence type="predicted"/>
<keyword evidence="5" id="KW-0675">Receptor</keyword>
<dbReference type="Pfam" id="PF13855">
    <property type="entry name" value="LRR_8"/>
    <property type="match status" value="1"/>
</dbReference>
<evidence type="ECO:0000256" key="1">
    <source>
        <dbReference type="ARBA" id="ARBA00022614"/>
    </source>
</evidence>
<dbReference type="InterPro" id="IPR003591">
    <property type="entry name" value="Leu-rich_rpt_typical-subtyp"/>
</dbReference>
<dbReference type="AlphaFoldDB" id="A0A4Z2HHC0"/>
<keyword evidence="1" id="KW-0433">Leucine-rich repeat</keyword>
<dbReference type="PANTHER" id="PTHR24373">
    <property type="entry name" value="SLIT RELATED LEUCINE-RICH REPEAT NEURONAL PROTEIN"/>
    <property type="match status" value="1"/>
</dbReference>
<evidence type="ECO:0000313" key="6">
    <source>
        <dbReference type="Proteomes" id="UP000314294"/>
    </source>
</evidence>
<dbReference type="InterPro" id="IPR032675">
    <property type="entry name" value="LRR_dom_sf"/>
</dbReference>
<keyword evidence="3" id="KW-0677">Repeat</keyword>
<dbReference type="InterPro" id="IPR050328">
    <property type="entry name" value="Dev_Immune_Receptor"/>
</dbReference>
<accession>A0A4Z2HHC0</accession>
<feature type="chain" id="PRO_5021243797" evidence="4">
    <location>
        <begin position="18"/>
        <end position="164"/>
    </location>
</feature>
<protein>
    <submittedName>
        <fullName evidence="5">Leucine-rich repeat-containing G-protein coupled receptor 4</fullName>
    </submittedName>
</protein>
<evidence type="ECO:0000313" key="5">
    <source>
        <dbReference type="EMBL" id="TNN64294.1"/>
    </source>
</evidence>
<dbReference type="SUPFAM" id="SSF52058">
    <property type="entry name" value="L domain-like"/>
    <property type="match status" value="1"/>
</dbReference>
<dbReference type="EMBL" id="SRLO01000256">
    <property type="protein sequence ID" value="TNN64294.1"/>
    <property type="molecule type" value="Genomic_DNA"/>
</dbReference>
<evidence type="ECO:0000256" key="4">
    <source>
        <dbReference type="SAM" id="SignalP"/>
    </source>
</evidence>
<feature type="signal peptide" evidence="4">
    <location>
        <begin position="1"/>
        <end position="17"/>
    </location>
</feature>
<keyword evidence="6" id="KW-1185">Reference proteome</keyword>
<gene>
    <name evidence="5" type="primary">Lgr4</name>
    <name evidence="5" type="ORF">EYF80_025545</name>
</gene>
<comment type="caution">
    <text evidence="5">The sequence shown here is derived from an EMBL/GenBank/DDBJ whole genome shotgun (WGS) entry which is preliminary data.</text>
</comment>
<dbReference type="InterPro" id="IPR001611">
    <property type="entry name" value="Leu-rich_rpt"/>
</dbReference>
<organism evidence="5 6">
    <name type="scientific">Liparis tanakae</name>
    <name type="common">Tanaka's snailfish</name>
    <dbReference type="NCBI Taxonomy" id="230148"/>
    <lineage>
        <taxon>Eukaryota</taxon>
        <taxon>Metazoa</taxon>
        <taxon>Chordata</taxon>
        <taxon>Craniata</taxon>
        <taxon>Vertebrata</taxon>
        <taxon>Euteleostomi</taxon>
        <taxon>Actinopterygii</taxon>
        <taxon>Neopterygii</taxon>
        <taxon>Teleostei</taxon>
        <taxon>Neoteleostei</taxon>
        <taxon>Acanthomorphata</taxon>
        <taxon>Eupercaria</taxon>
        <taxon>Perciformes</taxon>
        <taxon>Cottioidei</taxon>
        <taxon>Cottales</taxon>
        <taxon>Liparidae</taxon>
        <taxon>Liparis</taxon>
    </lineage>
</organism>
<dbReference type="OrthoDB" id="8400687at2759"/>
<evidence type="ECO:0000256" key="3">
    <source>
        <dbReference type="ARBA" id="ARBA00022737"/>
    </source>
</evidence>
<dbReference type="PROSITE" id="PS51257">
    <property type="entry name" value="PROKAR_LIPOPROTEIN"/>
    <property type="match status" value="1"/>
</dbReference>